<dbReference type="EMBL" id="JZXN01000015">
    <property type="protein sequence ID" value="KKB26875.1"/>
    <property type="molecule type" value="Genomic_DNA"/>
</dbReference>
<organism evidence="5 6">
    <name type="scientific">Mycoplasmopsis meleagridis ATCC 25294</name>
    <dbReference type="NCBI Taxonomy" id="1264554"/>
    <lineage>
        <taxon>Bacteria</taxon>
        <taxon>Bacillati</taxon>
        <taxon>Mycoplasmatota</taxon>
        <taxon>Mycoplasmoidales</taxon>
        <taxon>Metamycoplasmataceae</taxon>
        <taxon>Mycoplasmopsis</taxon>
    </lineage>
</organism>
<feature type="coiled-coil region" evidence="1">
    <location>
        <begin position="898"/>
        <end position="925"/>
    </location>
</feature>
<dbReference type="Proteomes" id="UP000033750">
    <property type="component" value="Unassembled WGS sequence"/>
</dbReference>
<dbReference type="OrthoDB" id="400581at2"/>
<evidence type="ECO:0000313" key="6">
    <source>
        <dbReference type="Proteomes" id="UP000033750"/>
    </source>
</evidence>
<reference evidence="5 6" key="1">
    <citation type="submission" date="2015-03" db="EMBL/GenBank/DDBJ databases">
        <title>Genome sequence of Mycoplasma meleagridis strain ATCC 25294.</title>
        <authorList>
            <person name="Yacoub E."/>
            <person name="Blanchard A."/>
            <person name="Sirand-Pugnet P."/>
            <person name="Mardassi B.B.A."/>
        </authorList>
    </citation>
    <scope>NUCLEOTIDE SEQUENCE [LARGE SCALE GENOMIC DNA]</scope>
    <source>
        <strain evidence="5 6">ATCC 25294</strain>
    </source>
</reference>
<gene>
    <name evidence="5" type="ORF">MMELEA_04510</name>
</gene>
<dbReference type="InterPro" id="IPR002988">
    <property type="entry name" value="GA_module"/>
</dbReference>
<dbReference type="SUPFAM" id="SSF46997">
    <property type="entry name" value="Bacterial immunoglobulin/albumin-binding domains"/>
    <property type="match status" value="4"/>
</dbReference>
<dbReference type="RefSeq" id="WP_046096879.1">
    <property type="nucleotide sequence ID" value="NZ_JZXN01000015.1"/>
</dbReference>
<evidence type="ECO:0000313" key="5">
    <source>
        <dbReference type="EMBL" id="KKB26875.1"/>
    </source>
</evidence>
<evidence type="ECO:0000256" key="1">
    <source>
        <dbReference type="SAM" id="Coils"/>
    </source>
</evidence>
<dbReference type="InterPro" id="IPR007326">
    <property type="entry name" value="Lipoprotein-assoc_dom"/>
</dbReference>
<name>A0A0F5H149_9BACT</name>
<feature type="coiled-coil region" evidence="1">
    <location>
        <begin position="1718"/>
        <end position="1755"/>
    </location>
</feature>
<feature type="domain" description="Extracellular matrix-binding protein ebh GA module" evidence="4">
    <location>
        <begin position="1518"/>
        <end position="1576"/>
    </location>
</feature>
<dbReference type="SMART" id="SM00844">
    <property type="entry name" value="GA"/>
    <property type="match status" value="6"/>
</dbReference>
<dbReference type="PATRIC" id="fig|1264554.4.peg.397"/>
<dbReference type="Gene3D" id="1.20.5.420">
    <property type="entry name" value="Immunoglobulin FC, subunit C"/>
    <property type="match status" value="2"/>
</dbReference>
<keyword evidence="3" id="KW-0472">Membrane</keyword>
<feature type="domain" description="Extracellular matrix-binding protein ebh GA module" evidence="4">
    <location>
        <begin position="1131"/>
        <end position="1197"/>
    </location>
</feature>
<keyword evidence="3" id="KW-0812">Transmembrane</keyword>
<comment type="caution">
    <text evidence="5">The sequence shown here is derived from an EMBL/GenBank/DDBJ whole genome shotgun (WGS) entry which is preliminary data.</text>
</comment>
<dbReference type="STRING" id="29561.MM26B8_03710"/>
<feature type="transmembrane region" description="Helical" evidence="3">
    <location>
        <begin position="1898"/>
        <end position="1921"/>
    </location>
</feature>
<dbReference type="InterPro" id="IPR009063">
    <property type="entry name" value="Ig/albumin-bd_sf"/>
</dbReference>
<dbReference type="Gene3D" id="1.20.120.1850">
    <property type="entry name" value="Ebh helix bundles repeating unit (S and A modules)"/>
    <property type="match status" value="4"/>
</dbReference>
<accession>A0A0F5H149</accession>
<protein>
    <recommendedName>
        <fullName evidence="4">Extracellular matrix-binding protein ebh GA module domain-containing protein</fullName>
    </recommendedName>
</protein>
<evidence type="ECO:0000259" key="4">
    <source>
        <dbReference type="SMART" id="SM00844"/>
    </source>
</evidence>
<dbReference type="Pfam" id="PF04200">
    <property type="entry name" value="Lipoprotein_17"/>
    <property type="match status" value="1"/>
</dbReference>
<keyword evidence="6" id="KW-1185">Reference proteome</keyword>
<feature type="region of interest" description="Disordered" evidence="2">
    <location>
        <begin position="1078"/>
        <end position="1100"/>
    </location>
</feature>
<feature type="compositionally biased region" description="Polar residues" evidence="2">
    <location>
        <begin position="1082"/>
        <end position="1095"/>
    </location>
</feature>
<dbReference type="InterPro" id="IPR020840">
    <property type="entry name" value="Extracell_matrix-bd_GA"/>
</dbReference>
<feature type="domain" description="Extracellular matrix-binding protein ebh GA module" evidence="4">
    <location>
        <begin position="1389"/>
        <end position="1448"/>
    </location>
</feature>
<evidence type="ECO:0000256" key="3">
    <source>
        <dbReference type="SAM" id="Phobius"/>
    </source>
</evidence>
<keyword evidence="3" id="KW-1133">Transmembrane helix</keyword>
<feature type="domain" description="Extracellular matrix-binding protein ebh GA module" evidence="4">
    <location>
        <begin position="1017"/>
        <end position="1068"/>
    </location>
</feature>
<dbReference type="Pfam" id="PF01468">
    <property type="entry name" value="GA"/>
    <property type="match status" value="6"/>
</dbReference>
<sequence>MLDNVNNLIKGYEGVLTNTEKSKNTFENYANLEKNFKTFSTTYDSEKDLAQALIDKYNSVFGNGALVAKGIYSFNTEFLDSQQQKQIVLGTPNASDNLLDYQNGIIVAGKSYKGDKNKFNNLIFDKEKNQITDNTKASNLLLWQIAQNAYEKDAQGAKKVVNSLTNIPTNIKSEYINKIEQNAKNIKSMIITFDNPNDVNKLTLEDNELTRIVNEAKAIDKAQDDLNKKAQNYGQTGTNFDYSNKAYVTANSANIQYVIFNNKTTLNGAIPKAIEITEKIQGSELNPGKIKVKFNLTSGNKINGYTLVSKDVVTSNYIDGFAYSSKAELDRLNEIAKKMWVGYLENHNNLNPDEAKKEKISIHNVSVNKTLSDSNNIIKNPNSWNVTAKDIKVAKITSSDYENGYLPVSYTLVSTFDPSVKVTIDANSLRQNLTGDDLNRILVKNFLTEQGRIDQLANRITVDVASGINKSKTAASEIKNVSQIAFGGLNNLTEAIKEDSITIGNYNDDNGTLDVTFKVRSNRDSLTNIVSQQAKTITISGFKHGVDLDKEKALKQIDNLIQDSKGEYPYLTSQQANSYKEAINKASSKEQVAQKLLEAYKEALKTGVNVKFANTDMAQKNEAINNINSAQSVDEAINAFNNLYSKETNDKYKKFLEQNYPYLNKAQLDNYKNLVDTTEINQRSEVIDKPAKELNSIMKELLDAFSEQYKALNNTQDVDLNTLNTTFTNDNINYRFTKNSDAKSKYLDSFSSVFTDFLNKNSGKNKTYDETRAIEDELLAQYRRLDGQIYYNLAKSSVEKLNDYLTQNQKDQLTANLSKLADNLELISYTNSLTKLKNSLASLKELANEANEIKKDELYTYSSSESKANFDKSLSKLNDYLSALEQKDFTTLNNSQAIEALINEQDLLNKEVDSAISKLDGLKQKYVDRINNFTYLSEEEKQSAVSEIEEASKYPNAEYDSIVEKAFSNAQVNAQSEITKLANLSGAQKNEYAAKIQAALVSYVRGQKADKNLDDIVQAAKKVDQQKVLTLSEIDKLTNLNDAQKNNLKDQVKESDLTAQNALLDSARDLNSTMKEYKDIQSQKNSNNYKNADSNSQRDYDNKLAQRDKDIDKVNGVNLTKEQVTERIANLKSAANNLNGDKRLEEYKKQAKAKITSNYSSLTEAQKNAASSAIDRALTLDEVEKADFNNSSVNQSTQILKDYITSSDSIKKVSLYTAASQGNKTSYDNEITAAKKLLEELNKVNSNKLLDQSSLSSQNSKIATAIKNLNGDSNLTNAKNAAIDKVNNAANLNNEQKAHWISEINKLVEVEKVNAKSNEVTQSNSLMAQIIQAVNEAMPIVNSAKYLNATFANKTNFETIYNTAKNLVDKAKGAGIIDNAALTKILNDFNTAKEALDGDKLLAQDKVAAKNKIDNLPSLNNAQKTNWKTKVDEANSKADIDNNFDQAKYLDDAMQSLTNTLKRVSDELNLTYNFAYKGASLAKKNAYDEISKQVSDLINKANGTNKDLNQVKELEKELIIVKNNLDGNSNLAYKKEVLINEIKANSDLTLADKEALIAQVNSVNVPQDTTNKAEVNNFEKELKNIQSKEKLIARIRTNDNLSNTVKDLLTTQINQIANDDSNIFDQLANVNKKLQAAIRIGEKEDLNAQEKEQLMHEIASLSNKLNVKDINKAFENATKKALLYEQANKLPFEEETINSLSDNLAQISISDLNFDNLVVKQNQKIEKIKQTNQTLENTLATNKQIEKLVKKLTKLDVNDSNFDNYLNNSTDQNSEISKLLDDQELKDQYKQQLIDDFANVEIANDNFVGNIAKANDKVTKVKELLTSITNLENAWKESDKNAKLDKNSKDEIIKAIVSSQAKLNQLADNDVDSLEKQTNYNKELISQLTNDNKHKDNVWQLVVASIAGVIVLALIILIPVLKKKHTKNKK</sequence>
<feature type="domain" description="Extracellular matrix-binding protein ebh GA module" evidence="4">
    <location>
        <begin position="1262"/>
        <end position="1321"/>
    </location>
</feature>
<feature type="domain" description="Extracellular matrix-binding protein ebh GA module" evidence="4">
    <location>
        <begin position="544"/>
        <end position="600"/>
    </location>
</feature>
<proteinExistence type="predicted"/>
<evidence type="ECO:0000256" key="2">
    <source>
        <dbReference type="SAM" id="MobiDB-lite"/>
    </source>
</evidence>
<keyword evidence="1" id="KW-0175">Coiled coil</keyword>